<accession>A0A645G959</accession>
<organism evidence="1">
    <name type="scientific">bioreactor metagenome</name>
    <dbReference type="NCBI Taxonomy" id="1076179"/>
    <lineage>
        <taxon>unclassified sequences</taxon>
        <taxon>metagenomes</taxon>
        <taxon>ecological metagenomes</taxon>
    </lineage>
</organism>
<name>A0A645G959_9ZZZZ</name>
<sequence>MEVEGKVYKVFDLCHIFVFRSSIEGIQLILIKAVHPLGEVLNLISIDQRSRQDLQTSVIILNRIDQAQLFGCDADAEFLHLFLQIRFRSREFNGHRPVGGGVMPSQLQFQHPFSSCLLFFRWIFSISVLRQSPSEL</sequence>
<proteinExistence type="predicted"/>
<comment type="caution">
    <text evidence="1">The sequence shown here is derived from an EMBL/GenBank/DDBJ whole genome shotgun (WGS) entry which is preliminary data.</text>
</comment>
<evidence type="ECO:0000313" key="1">
    <source>
        <dbReference type="EMBL" id="MPN20614.1"/>
    </source>
</evidence>
<dbReference type="AlphaFoldDB" id="A0A645G959"/>
<gene>
    <name evidence="1" type="ORF">SDC9_167993</name>
</gene>
<protein>
    <submittedName>
        <fullName evidence="1">Uncharacterized protein</fullName>
    </submittedName>
</protein>
<dbReference type="EMBL" id="VSSQ01068419">
    <property type="protein sequence ID" value="MPN20614.1"/>
    <property type="molecule type" value="Genomic_DNA"/>
</dbReference>
<reference evidence="1" key="1">
    <citation type="submission" date="2019-08" db="EMBL/GenBank/DDBJ databases">
        <authorList>
            <person name="Kucharzyk K."/>
            <person name="Murdoch R.W."/>
            <person name="Higgins S."/>
            <person name="Loffler F."/>
        </authorList>
    </citation>
    <scope>NUCLEOTIDE SEQUENCE</scope>
</reference>